<keyword evidence="1 4" id="KW-0378">Hydrolase</keyword>
<keyword evidence="3" id="KW-0443">Lipid metabolism</keyword>
<dbReference type="Pfam" id="PF07224">
    <property type="entry name" value="Chlorophyllase"/>
    <property type="match status" value="1"/>
</dbReference>
<reference evidence="4" key="1">
    <citation type="submission" date="2020-12" db="EMBL/GenBank/DDBJ databases">
        <title>Clostridium thailandense sp. nov., a novel acetogenic bacterium isolated from peat land soil in Thailand.</title>
        <authorList>
            <person name="Chaikitkaew S."/>
            <person name="Birkeland N.K."/>
        </authorList>
    </citation>
    <scope>NUCLEOTIDE SEQUENCE</scope>
    <source>
        <strain evidence="4">DSM 17425</strain>
    </source>
</reference>
<evidence type="ECO:0000256" key="1">
    <source>
        <dbReference type="ARBA" id="ARBA00022801"/>
    </source>
</evidence>
<keyword evidence="2" id="KW-0442">Lipid degradation</keyword>
<comment type="caution">
    <text evidence="4">The sequence shown here is derived from an EMBL/GenBank/DDBJ whole genome shotgun (WGS) entry which is preliminary data.</text>
</comment>
<accession>A0A934M551</accession>
<dbReference type="InterPro" id="IPR017395">
    <property type="entry name" value="Chlorophyllase-like"/>
</dbReference>
<dbReference type="AlphaFoldDB" id="A0A934M551"/>
<proteinExistence type="predicted"/>
<evidence type="ECO:0000256" key="3">
    <source>
        <dbReference type="ARBA" id="ARBA00023098"/>
    </source>
</evidence>
<dbReference type="PANTHER" id="PTHR10272:SF0">
    <property type="entry name" value="PLATELET-ACTIVATING FACTOR ACETYLHYDROLASE"/>
    <property type="match status" value="1"/>
</dbReference>
<dbReference type="Gene3D" id="3.40.50.1820">
    <property type="entry name" value="alpha/beta hydrolase"/>
    <property type="match status" value="1"/>
</dbReference>
<protein>
    <submittedName>
        <fullName evidence="4">Alpha/beta hydrolase</fullName>
    </submittedName>
</protein>
<dbReference type="SUPFAM" id="SSF53474">
    <property type="entry name" value="alpha/beta-Hydrolases"/>
    <property type="match status" value="1"/>
</dbReference>
<evidence type="ECO:0000313" key="4">
    <source>
        <dbReference type="EMBL" id="MBI6873253.1"/>
    </source>
</evidence>
<evidence type="ECO:0000256" key="2">
    <source>
        <dbReference type="ARBA" id="ARBA00022963"/>
    </source>
</evidence>
<dbReference type="PIRSF" id="PIRSF031982">
    <property type="entry name" value="UCP031982_abhydr"/>
    <property type="match status" value="1"/>
</dbReference>
<keyword evidence="5" id="KW-1185">Reference proteome</keyword>
<dbReference type="EMBL" id="JAEEGB010000013">
    <property type="protein sequence ID" value="MBI6873253.1"/>
    <property type="molecule type" value="Genomic_DNA"/>
</dbReference>
<dbReference type="InterPro" id="IPR029058">
    <property type="entry name" value="AB_hydrolase_fold"/>
</dbReference>
<dbReference type="Proteomes" id="UP000622687">
    <property type="component" value="Unassembled WGS sequence"/>
</dbReference>
<sequence length="296" mass="32963">MMEGKMDTFVGYCEVELIDDYMGVAFPMAIMYPTCTPGKTEKLGPYSMNVSINSEPKEGVFPLILISHGSGGGHLLYRTLAHHLACNGFIVGMPEHPFNNRNNNSLEGTVKNLINRPRHLCTAIDWFFDSKKFGELLKPDSVSIIGHSMGGYTALAVAGGLPTSFPHESPEGQPQQISVMHDNRVKALVLLAPASVWFMEKGALNGVNIPILMLTAEKDEYTPNFHAQIILDGVHDNKKIIYRNVKNAGHFSFLSPFPKSMTKVEFLPSQDPSGFNREDFHHEMNTKILDFLLREL</sequence>
<gene>
    <name evidence="4" type="ORF">I6U51_11110</name>
</gene>
<dbReference type="InterPro" id="IPR016986">
    <property type="entry name" value="UCP031982_abhydr"/>
</dbReference>
<dbReference type="GO" id="GO:0003847">
    <property type="term" value="F:1-alkyl-2-acetylglycerophosphocholine esterase activity"/>
    <property type="evidence" value="ECO:0007669"/>
    <property type="project" value="TreeGrafter"/>
</dbReference>
<organism evidence="4 5">
    <name type="scientific">Clostridium aciditolerans</name>
    <dbReference type="NCBI Taxonomy" id="339861"/>
    <lineage>
        <taxon>Bacteria</taxon>
        <taxon>Bacillati</taxon>
        <taxon>Bacillota</taxon>
        <taxon>Clostridia</taxon>
        <taxon>Eubacteriales</taxon>
        <taxon>Clostridiaceae</taxon>
        <taxon>Clostridium</taxon>
    </lineage>
</organism>
<name>A0A934M551_9CLOT</name>
<dbReference type="PANTHER" id="PTHR10272">
    <property type="entry name" value="PLATELET-ACTIVATING FACTOR ACETYLHYDROLASE"/>
    <property type="match status" value="1"/>
</dbReference>
<evidence type="ECO:0000313" key="5">
    <source>
        <dbReference type="Proteomes" id="UP000622687"/>
    </source>
</evidence>
<dbReference type="GO" id="GO:0016042">
    <property type="term" value="P:lipid catabolic process"/>
    <property type="evidence" value="ECO:0007669"/>
    <property type="project" value="UniProtKB-KW"/>
</dbReference>